<reference evidence="3 4" key="1">
    <citation type="submission" date="2019-01" db="EMBL/GenBank/DDBJ databases">
        <authorList>
            <person name="Chen W.-M."/>
        </authorList>
    </citation>
    <scope>NUCLEOTIDE SEQUENCE [LARGE SCALE GENOMIC DNA]</scope>
    <source>
        <strain evidence="3 4">FSY-15</strain>
    </source>
</reference>
<dbReference type="NCBIfam" id="TIGR04183">
    <property type="entry name" value="Por_Secre_tail"/>
    <property type="match status" value="1"/>
</dbReference>
<organism evidence="3 4">
    <name type="scientific">Sandaracinomonas limnophila</name>
    <dbReference type="NCBI Taxonomy" id="1862386"/>
    <lineage>
        <taxon>Bacteria</taxon>
        <taxon>Pseudomonadati</taxon>
        <taxon>Bacteroidota</taxon>
        <taxon>Cytophagia</taxon>
        <taxon>Cytophagales</taxon>
        <taxon>Flectobacillaceae</taxon>
        <taxon>Sandaracinomonas</taxon>
    </lineage>
</organism>
<evidence type="ECO:0000256" key="1">
    <source>
        <dbReference type="SAM" id="Phobius"/>
    </source>
</evidence>
<keyword evidence="1" id="KW-1133">Transmembrane helix</keyword>
<dbReference type="InterPro" id="IPR026444">
    <property type="entry name" value="Secre_tail"/>
</dbReference>
<evidence type="ECO:0000259" key="2">
    <source>
        <dbReference type="Pfam" id="PF18962"/>
    </source>
</evidence>
<name>A0A437PVW9_9BACT</name>
<keyword evidence="4" id="KW-1185">Reference proteome</keyword>
<dbReference type="OrthoDB" id="177731at2"/>
<evidence type="ECO:0000313" key="3">
    <source>
        <dbReference type="EMBL" id="RVU26415.1"/>
    </source>
</evidence>
<accession>A0A437PVW9</accession>
<gene>
    <name evidence="3" type="ORF">EOJ36_00005</name>
</gene>
<sequence>MLVQILVLVLIMVMVLYFMFLTTNNMKKVCLSICFVLGMGGTLKAQKIMSYTFSSLGNSTLVKNNYFSHVVTQNSVQGTFKMPDGTIVRQGFKQGIGSAFYNKTMPIASNQSLADPILVSVFPNPFADNITLRFENQSLTTTSLELFDLSGNVLLAREYPANTQELTLNNLGGLRIQKYFIRVKQNEQVSTISLLKN</sequence>
<feature type="transmembrane region" description="Helical" evidence="1">
    <location>
        <begin position="6"/>
        <end position="23"/>
    </location>
</feature>
<feature type="domain" description="Secretion system C-terminal sorting" evidence="2">
    <location>
        <begin position="121"/>
        <end position="189"/>
    </location>
</feature>
<protein>
    <submittedName>
        <fullName evidence="3">T9SS type A sorting domain-containing protein</fullName>
    </submittedName>
</protein>
<dbReference type="Proteomes" id="UP000282832">
    <property type="component" value="Unassembled WGS sequence"/>
</dbReference>
<dbReference type="Pfam" id="PF18962">
    <property type="entry name" value="Por_Secre_tail"/>
    <property type="match status" value="1"/>
</dbReference>
<comment type="caution">
    <text evidence="3">The sequence shown here is derived from an EMBL/GenBank/DDBJ whole genome shotgun (WGS) entry which is preliminary data.</text>
</comment>
<proteinExistence type="predicted"/>
<dbReference type="EMBL" id="SACY01000001">
    <property type="protein sequence ID" value="RVU26415.1"/>
    <property type="molecule type" value="Genomic_DNA"/>
</dbReference>
<evidence type="ECO:0000313" key="4">
    <source>
        <dbReference type="Proteomes" id="UP000282832"/>
    </source>
</evidence>
<keyword evidence="1" id="KW-0812">Transmembrane</keyword>
<dbReference type="AlphaFoldDB" id="A0A437PVW9"/>
<keyword evidence="1" id="KW-0472">Membrane</keyword>